<protein>
    <submittedName>
        <fullName evidence="1">4-oxalmesaconate hydratase</fullName>
        <ecNumber evidence="1">4.2.1.83</ecNumber>
    </submittedName>
</protein>
<gene>
    <name evidence="1" type="primary">galB</name>
    <name evidence="1" type="ORF">Spa11_14450</name>
</gene>
<dbReference type="PANTHER" id="PTHR12993">
    <property type="entry name" value="N-ACETYLGLUCOSAMINYL-PHOSPHATIDYLINOSITOL DE-N-ACETYLASE-RELATED"/>
    <property type="match status" value="1"/>
</dbReference>
<reference evidence="1 2" key="1">
    <citation type="submission" date="2019-02" db="EMBL/GenBank/DDBJ databases">
        <title>Deep-cultivation of Planctomycetes and their phenomic and genomic characterization uncovers novel biology.</title>
        <authorList>
            <person name="Wiegand S."/>
            <person name="Jogler M."/>
            <person name="Boedeker C."/>
            <person name="Pinto D."/>
            <person name="Vollmers J."/>
            <person name="Rivas-Marin E."/>
            <person name="Kohn T."/>
            <person name="Peeters S.H."/>
            <person name="Heuer A."/>
            <person name="Rast P."/>
            <person name="Oberbeckmann S."/>
            <person name="Bunk B."/>
            <person name="Jeske O."/>
            <person name="Meyerdierks A."/>
            <person name="Storesund J.E."/>
            <person name="Kallscheuer N."/>
            <person name="Luecker S."/>
            <person name="Lage O.M."/>
            <person name="Pohl T."/>
            <person name="Merkel B.J."/>
            <person name="Hornburger P."/>
            <person name="Mueller R.-W."/>
            <person name="Bruemmer F."/>
            <person name="Labrenz M."/>
            <person name="Spormann A.M."/>
            <person name="Op den Camp H."/>
            <person name="Overmann J."/>
            <person name="Amann R."/>
            <person name="Jetten M.S.M."/>
            <person name="Mascher T."/>
            <person name="Medema M.H."/>
            <person name="Devos D.P."/>
            <person name="Kaster A.-K."/>
            <person name="Ovreas L."/>
            <person name="Rohde M."/>
            <person name="Galperin M.Y."/>
            <person name="Jogler C."/>
        </authorList>
    </citation>
    <scope>NUCLEOTIDE SEQUENCE [LARGE SCALE GENOMIC DNA]</scope>
    <source>
        <strain evidence="1 2">Spa11</strain>
    </source>
</reference>
<dbReference type="InterPro" id="IPR024078">
    <property type="entry name" value="LmbE-like_dom_sf"/>
</dbReference>
<dbReference type="InterPro" id="IPR023842">
    <property type="entry name" value="Bacillithiol_biosynth_BshB1"/>
</dbReference>
<organism evidence="1 2">
    <name type="scientific">Botrimarina mediterranea</name>
    <dbReference type="NCBI Taxonomy" id="2528022"/>
    <lineage>
        <taxon>Bacteria</taxon>
        <taxon>Pseudomonadati</taxon>
        <taxon>Planctomycetota</taxon>
        <taxon>Planctomycetia</taxon>
        <taxon>Pirellulales</taxon>
        <taxon>Lacipirellulaceae</taxon>
        <taxon>Botrimarina</taxon>
    </lineage>
</organism>
<dbReference type="RefSeq" id="WP_145109899.1">
    <property type="nucleotide sequence ID" value="NZ_CP036349.1"/>
</dbReference>
<dbReference type="PANTHER" id="PTHR12993:SF30">
    <property type="entry name" value="N-ACETYL-ALPHA-D-GLUCOSAMINYL L-MALATE DEACETYLASE 1"/>
    <property type="match status" value="1"/>
</dbReference>
<dbReference type="KEGG" id="bmei:Spa11_14450"/>
<dbReference type="Proteomes" id="UP000316426">
    <property type="component" value="Chromosome"/>
</dbReference>
<keyword evidence="2" id="KW-1185">Reference proteome</keyword>
<sequence length="235" mass="26181">MLDALVIAPHPDDAELGAAGVILKLQQEGKRVGVLDLTSGEPTPQGSLEIRARETAAATKVLGLEWRENLGLPNRSLEATLENRAKLAAVFRRVKPKWLFAPYWEDAHPDHTAATKLVEDARFWSKLTKTDEPGQMALAGEPHHPSRVYYYYCVHLKLAPQPAFVVDISDVWEKKIESIRCYESQFVTGRPTTSPTFYDRLRDEAAYWGKSIGTAYGEPIETREPLGLAKLGGLV</sequence>
<dbReference type="GO" id="GO:0019213">
    <property type="term" value="F:deacetylase activity"/>
    <property type="evidence" value="ECO:0007669"/>
    <property type="project" value="InterPro"/>
</dbReference>
<dbReference type="GO" id="GO:0047584">
    <property type="term" value="F:4-oxalmesaconate hydratase activity"/>
    <property type="evidence" value="ECO:0007669"/>
    <property type="project" value="UniProtKB-EC"/>
</dbReference>
<proteinExistence type="predicted"/>
<dbReference type="GO" id="GO:0016811">
    <property type="term" value="F:hydrolase activity, acting on carbon-nitrogen (but not peptide) bonds, in linear amides"/>
    <property type="evidence" value="ECO:0007669"/>
    <property type="project" value="TreeGrafter"/>
</dbReference>
<evidence type="ECO:0000313" key="1">
    <source>
        <dbReference type="EMBL" id="QDV73249.1"/>
    </source>
</evidence>
<dbReference type="AlphaFoldDB" id="A0A518K637"/>
<dbReference type="SUPFAM" id="SSF102588">
    <property type="entry name" value="LmbE-like"/>
    <property type="match status" value="1"/>
</dbReference>
<dbReference type="EMBL" id="CP036349">
    <property type="protein sequence ID" value="QDV73249.1"/>
    <property type="molecule type" value="Genomic_DNA"/>
</dbReference>
<dbReference type="InterPro" id="IPR003737">
    <property type="entry name" value="GlcNAc_PI_deacetylase-related"/>
</dbReference>
<keyword evidence="1" id="KW-0456">Lyase</keyword>
<dbReference type="EC" id="4.2.1.83" evidence="1"/>
<dbReference type="GO" id="GO:0071793">
    <property type="term" value="P:bacillithiol biosynthetic process"/>
    <property type="evidence" value="ECO:0007669"/>
    <property type="project" value="InterPro"/>
</dbReference>
<dbReference type="Gene3D" id="3.40.50.10320">
    <property type="entry name" value="LmbE-like"/>
    <property type="match status" value="1"/>
</dbReference>
<evidence type="ECO:0000313" key="2">
    <source>
        <dbReference type="Proteomes" id="UP000316426"/>
    </source>
</evidence>
<accession>A0A518K637</accession>
<name>A0A518K637_9BACT</name>
<dbReference type="Pfam" id="PF02585">
    <property type="entry name" value="PIG-L"/>
    <property type="match status" value="1"/>
</dbReference>
<dbReference type="NCBIfam" id="TIGR04001">
    <property type="entry name" value="thiol_BshB1"/>
    <property type="match status" value="1"/>
</dbReference>